<organism evidence="1">
    <name type="scientific">Myoviridae sp. ctshb19</name>
    <dbReference type="NCBI Taxonomy" id="2825194"/>
    <lineage>
        <taxon>Viruses</taxon>
        <taxon>Duplodnaviria</taxon>
        <taxon>Heunggongvirae</taxon>
        <taxon>Uroviricota</taxon>
        <taxon>Caudoviricetes</taxon>
    </lineage>
</organism>
<accession>A0A8S5UGE2</accession>
<proteinExistence type="predicted"/>
<sequence>MATLSRTTHSLKHFHYIYTVLTPAVTKMEAHIMALSKDEADILFSRACPDKWTLLDQRELGNAKQWMIRGKKAKIDRSHVYQVGPYFEGSDTATPFTDFVNLYQQTFMALPLPALRHQLFKHNGTHIPTAEHVQIIADETGERVEYIQGLIDQEFRARWFENTVQRFGQVHILKLVSKTEFESLMVGRGKDATWKRLSEALPYFGLQRFYRMTVGELLYFYDMNTMYRSSHELYSGAQSINNFPKRYLKQLCELDSRFGELAAQEYNAR</sequence>
<reference evidence="1" key="1">
    <citation type="journal article" date="2021" name="Proc. Natl. Acad. Sci. U.S.A.">
        <title>A Catalog of Tens of Thousands of Viruses from Human Metagenomes Reveals Hidden Associations with Chronic Diseases.</title>
        <authorList>
            <person name="Tisza M.J."/>
            <person name="Buck C.B."/>
        </authorList>
    </citation>
    <scope>NUCLEOTIDE SEQUENCE</scope>
    <source>
        <strain evidence="1">Ctshb19</strain>
    </source>
</reference>
<protein>
    <submittedName>
        <fullName evidence="1">Uncharacterized protein</fullName>
    </submittedName>
</protein>
<dbReference type="EMBL" id="BK016086">
    <property type="protein sequence ID" value="DAF93491.1"/>
    <property type="molecule type" value="Genomic_DNA"/>
</dbReference>
<name>A0A8S5UGE2_9CAUD</name>
<evidence type="ECO:0000313" key="1">
    <source>
        <dbReference type="EMBL" id="DAF93491.1"/>
    </source>
</evidence>